<keyword evidence="1" id="KW-0808">Transferase</keyword>
<evidence type="ECO:0000313" key="1">
    <source>
        <dbReference type="EMBL" id="KAK1899284.1"/>
    </source>
</evidence>
<evidence type="ECO:0000313" key="2">
    <source>
        <dbReference type="Proteomes" id="UP001228049"/>
    </source>
</evidence>
<gene>
    <name evidence="1" type="ORF">KUDE01_018805</name>
</gene>
<dbReference type="EMBL" id="JASDAP010000008">
    <property type="protein sequence ID" value="KAK1899284.1"/>
    <property type="molecule type" value="Genomic_DNA"/>
</dbReference>
<keyword evidence="1" id="KW-0418">Kinase</keyword>
<accession>A0AAD9FEZ1</accession>
<dbReference type="Proteomes" id="UP001228049">
    <property type="component" value="Unassembled WGS sequence"/>
</dbReference>
<dbReference type="AlphaFoldDB" id="A0AAD9FEZ1"/>
<organism evidence="1 2">
    <name type="scientific">Dissostichus eleginoides</name>
    <name type="common">Patagonian toothfish</name>
    <name type="synonym">Dissostichus amissus</name>
    <dbReference type="NCBI Taxonomy" id="100907"/>
    <lineage>
        <taxon>Eukaryota</taxon>
        <taxon>Metazoa</taxon>
        <taxon>Chordata</taxon>
        <taxon>Craniata</taxon>
        <taxon>Vertebrata</taxon>
        <taxon>Euteleostomi</taxon>
        <taxon>Actinopterygii</taxon>
        <taxon>Neopterygii</taxon>
        <taxon>Teleostei</taxon>
        <taxon>Neoteleostei</taxon>
        <taxon>Acanthomorphata</taxon>
        <taxon>Eupercaria</taxon>
        <taxon>Perciformes</taxon>
        <taxon>Notothenioidei</taxon>
        <taxon>Nototheniidae</taxon>
        <taxon>Dissostichus</taxon>
    </lineage>
</organism>
<proteinExistence type="predicted"/>
<protein>
    <submittedName>
        <fullName evidence="1">Adenylate kinase 2 mitochondrial</fullName>
    </submittedName>
</protein>
<keyword evidence="2" id="KW-1185">Reference proteome</keyword>
<comment type="caution">
    <text evidence="1">The sequence shown here is derived from an EMBL/GenBank/DDBJ whole genome shotgun (WGS) entry which is preliminary data.</text>
</comment>
<reference evidence="1" key="1">
    <citation type="submission" date="2023-04" db="EMBL/GenBank/DDBJ databases">
        <title>Chromosome-level genome of Chaenocephalus aceratus.</title>
        <authorList>
            <person name="Park H."/>
        </authorList>
    </citation>
    <scope>NUCLEOTIDE SEQUENCE</scope>
    <source>
        <strain evidence="1">DE</strain>
        <tissue evidence="1">Muscle</tissue>
    </source>
</reference>
<sequence>MAPSAQLKDAIADVQEGIGAILLGPPGAGKGTQRNLPDFLSFLYQPVDCSLCEGLGKIFRENPKDVKFIYKVPRVSSAALQPAV</sequence>
<dbReference type="GO" id="GO:0016301">
    <property type="term" value="F:kinase activity"/>
    <property type="evidence" value="ECO:0007669"/>
    <property type="project" value="UniProtKB-KW"/>
</dbReference>
<name>A0AAD9FEZ1_DISEL</name>